<evidence type="ECO:0000313" key="2">
    <source>
        <dbReference type="Proteomes" id="UP000828390"/>
    </source>
</evidence>
<accession>A0A9D3YV68</accession>
<name>A0A9D3YV68_DREPO</name>
<organism evidence="1 2">
    <name type="scientific">Dreissena polymorpha</name>
    <name type="common">Zebra mussel</name>
    <name type="synonym">Mytilus polymorpha</name>
    <dbReference type="NCBI Taxonomy" id="45954"/>
    <lineage>
        <taxon>Eukaryota</taxon>
        <taxon>Metazoa</taxon>
        <taxon>Spiralia</taxon>
        <taxon>Lophotrochozoa</taxon>
        <taxon>Mollusca</taxon>
        <taxon>Bivalvia</taxon>
        <taxon>Autobranchia</taxon>
        <taxon>Heteroconchia</taxon>
        <taxon>Euheterodonta</taxon>
        <taxon>Imparidentia</taxon>
        <taxon>Neoheterodontei</taxon>
        <taxon>Myida</taxon>
        <taxon>Dreissenoidea</taxon>
        <taxon>Dreissenidae</taxon>
        <taxon>Dreissena</taxon>
    </lineage>
</organism>
<keyword evidence="2" id="KW-1185">Reference proteome</keyword>
<comment type="caution">
    <text evidence="1">The sequence shown here is derived from an EMBL/GenBank/DDBJ whole genome shotgun (WGS) entry which is preliminary data.</text>
</comment>
<gene>
    <name evidence="1" type="ORF">DPMN_065775</name>
</gene>
<reference evidence="1" key="1">
    <citation type="journal article" date="2019" name="bioRxiv">
        <title>The Genome of the Zebra Mussel, Dreissena polymorpha: A Resource for Invasive Species Research.</title>
        <authorList>
            <person name="McCartney M.A."/>
            <person name="Auch B."/>
            <person name="Kono T."/>
            <person name="Mallez S."/>
            <person name="Zhang Y."/>
            <person name="Obille A."/>
            <person name="Becker A."/>
            <person name="Abrahante J.E."/>
            <person name="Garbe J."/>
            <person name="Badalamenti J.P."/>
            <person name="Herman A."/>
            <person name="Mangelson H."/>
            <person name="Liachko I."/>
            <person name="Sullivan S."/>
            <person name="Sone E.D."/>
            <person name="Koren S."/>
            <person name="Silverstein K.A.T."/>
            <person name="Beckman K.B."/>
            <person name="Gohl D.M."/>
        </authorList>
    </citation>
    <scope>NUCLEOTIDE SEQUENCE</scope>
    <source>
        <strain evidence="1">Duluth1</strain>
        <tissue evidence="1">Whole animal</tissue>
    </source>
</reference>
<protein>
    <submittedName>
        <fullName evidence="1">Uncharacterized protein</fullName>
    </submittedName>
</protein>
<dbReference type="AlphaFoldDB" id="A0A9D3YV68"/>
<evidence type="ECO:0000313" key="1">
    <source>
        <dbReference type="EMBL" id="KAH3706389.1"/>
    </source>
</evidence>
<sequence>MSSEKHKFVIGLPPMLTVPCVRHASLHEDIEKGGREQTALSHYDFGFESVLYAAVQVDSTGGFVNTKEVFD</sequence>
<dbReference type="Proteomes" id="UP000828390">
    <property type="component" value="Unassembled WGS sequence"/>
</dbReference>
<reference evidence="1" key="2">
    <citation type="submission" date="2020-11" db="EMBL/GenBank/DDBJ databases">
        <authorList>
            <person name="McCartney M.A."/>
            <person name="Auch B."/>
            <person name="Kono T."/>
            <person name="Mallez S."/>
            <person name="Becker A."/>
            <person name="Gohl D.M."/>
            <person name="Silverstein K.A.T."/>
            <person name="Koren S."/>
            <person name="Bechman K.B."/>
            <person name="Herman A."/>
            <person name="Abrahante J.E."/>
            <person name="Garbe J."/>
        </authorList>
    </citation>
    <scope>NUCLEOTIDE SEQUENCE</scope>
    <source>
        <strain evidence="1">Duluth1</strain>
        <tissue evidence="1">Whole animal</tissue>
    </source>
</reference>
<proteinExistence type="predicted"/>
<dbReference type="EMBL" id="JAIWYP010000014">
    <property type="protein sequence ID" value="KAH3706389.1"/>
    <property type="molecule type" value="Genomic_DNA"/>
</dbReference>